<dbReference type="AlphaFoldDB" id="A0A542XJW6"/>
<keyword evidence="6" id="KW-0051">Antiviral defense</keyword>
<evidence type="ECO:0000256" key="2">
    <source>
        <dbReference type="ARBA" id="ARBA00022475"/>
    </source>
</evidence>
<evidence type="ECO:0000256" key="6">
    <source>
        <dbReference type="ARBA" id="ARBA00023118"/>
    </source>
</evidence>
<evidence type="ECO:0000313" key="10">
    <source>
        <dbReference type="EMBL" id="GIM83744.1"/>
    </source>
</evidence>
<comment type="caution">
    <text evidence="11">The sequence shown here is derived from an EMBL/GenBank/DDBJ whole genome shotgun (WGS) entry which is preliminary data.</text>
</comment>
<keyword evidence="3 8" id="KW-0812">Transmembrane</keyword>
<feature type="domain" description="Pycsar effector protein" evidence="9">
    <location>
        <begin position="17"/>
        <end position="159"/>
    </location>
</feature>
<evidence type="ECO:0000313" key="11">
    <source>
        <dbReference type="EMBL" id="TQL36142.1"/>
    </source>
</evidence>
<dbReference type="RefSeq" id="WP_018800426.1">
    <property type="nucleotide sequence ID" value="NZ_BOQM01000009.1"/>
</dbReference>
<keyword evidence="2" id="KW-1003">Cell membrane</keyword>
<evidence type="ECO:0000313" key="12">
    <source>
        <dbReference type="Proteomes" id="UP000315983"/>
    </source>
</evidence>
<dbReference type="InterPro" id="IPR043760">
    <property type="entry name" value="PycTM_dom"/>
</dbReference>
<comment type="subcellular location">
    <subcellularLocation>
        <location evidence="1">Cell membrane</location>
    </subcellularLocation>
</comment>
<dbReference type="GeneID" id="93770532"/>
<organism evidence="11 12">
    <name type="scientific">Salinispora arenicola</name>
    <dbReference type="NCBI Taxonomy" id="168697"/>
    <lineage>
        <taxon>Bacteria</taxon>
        <taxon>Bacillati</taxon>
        <taxon>Actinomycetota</taxon>
        <taxon>Actinomycetes</taxon>
        <taxon>Micromonosporales</taxon>
        <taxon>Micromonosporaceae</taxon>
        <taxon>Salinispora</taxon>
    </lineage>
</organism>
<feature type="transmembrane region" description="Helical" evidence="8">
    <location>
        <begin position="145"/>
        <end position="166"/>
    </location>
</feature>
<dbReference type="Pfam" id="PF18967">
    <property type="entry name" value="PycTM"/>
    <property type="match status" value="1"/>
</dbReference>
<evidence type="ECO:0000256" key="7">
    <source>
        <dbReference type="ARBA" id="ARBA00023136"/>
    </source>
</evidence>
<proteinExistence type="predicted"/>
<dbReference type="Proteomes" id="UP000315983">
    <property type="component" value="Unassembled WGS sequence"/>
</dbReference>
<evidence type="ECO:0000256" key="1">
    <source>
        <dbReference type="ARBA" id="ARBA00004236"/>
    </source>
</evidence>
<sequence>MTLADQSDVHLDLRSALYTATSLQTTIRHADAKARIMLGLLGGSVVVVLQQAPTLGRFDSAPLLAATAVAAVVWLAALAAGGWHLLAAVSPRLSPADRANRFAFPATRPATTGVREQRNEAWDLASALAGIAVDKHSRVRRARPAVALAMFAAATLTALTTIVAIAM</sequence>
<evidence type="ECO:0000256" key="5">
    <source>
        <dbReference type="ARBA" id="ARBA00022989"/>
    </source>
</evidence>
<protein>
    <recommendedName>
        <fullName evidence="9">Pycsar effector protein domain-containing protein</fullName>
    </recommendedName>
</protein>
<keyword evidence="5 8" id="KW-1133">Transmembrane helix</keyword>
<evidence type="ECO:0000256" key="3">
    <source>
        <dbReference type="ARBA" id="ARBA00022692"/>
    </source>
</evidence>
<evidence type="ECO:0000259" key="9">
    <source>
        <dbReference type="Pfam" id="PF18967"/>
    </source>
</evidence>
<evidence type="ECO:0000313" key="13">
    <source>
        <dbReference type="Proteomes" id="UP000677457"/>
    </source>
</evidence>
<dbReference type="EMBL" id="BOQM01000009">
    <property type="protein sequence ID" value="GIM83744.1"/>
    <property type="molecule type" value="Genomic_DNA"/>
</dbReference>
<gene>
    <name evidence="11" type="ORF">FB564_1220</name>
    <name evidence="10" type="ORF">Sar04_13770</name>
</gene>
<accession>A0A542XJW6</accession>
<evidence type="ECO:0000256" key="4">
    <source>
        <dbReference type="ARBA" id="ARBA00022741"/>
    </source>
</evidence>
<reference evidence="11 12" key="1">
    <citation type="submission" date="2019-06" db="EMBL/GenBank/DDBJ databases">
        <title>Sequencing the genomes of 1000 actinobacteria strains.</title>
        <authorList>
            <person name="Klenk H.-P."/>
        </authorList>
    </citation>
    <scope>NUCLEOTIDE SEQUENCE [LARGE SCALE GENOMIC DNA]</scope>
    <source>
        <strain evidence="11 12">DSM 44819</strain>
    </source>
</reference>
<reference evidence="10 13" key="2">
    <citation type="submission" date="2021-03" db="EMBL/GenBank/DDBJ databases">
        <title>Whole genome shotgun sequence of Salinispora arenicola NBRC 105043.</title>
        <authorList>
            <person name="Komaki H."/>
            <person name="Tamura T."/>
        </authorList>
    </citation>
    <scope>NUCLEOTIDE SEQUENCE [LARGE SCALE GENOMIC DNA]</scope>
    <source>
        <strain evidence="10 13">NBRC 105043</strain>
    </source>
</reference>
<evidence type="ECO:0000256" key="8">
    <source>
        <dbReference type="SAM" id="Phobius"/>
    </source>
</evidence>
<keyword evidence="7 8" id="KW-0472">Membrane</keyword>
<name>A0A542XJW6_SALAC</name>
<keyword evidence="13" id="KW-1185">Reference proteome</keyword>
<dbReference type="EMBL" id="VFOL01000001">
    <property type="protein sequence ID" value="TQL36142.1"/>
    <property type="molecule type" value="Genomic_DNA"/>
</dbReference>
<keyword evidence="4" id="KW-0547">Nucleotide-binding</keyword>
<dbReference type="Proteomes" id="UP000677457">
    <property type="component" value="Unassembled WGS sequence"/>
</dbReference>
<feature type="transmembrane region" description="Helical" evidence="8">
    <location>
        <begin position="64"/>
        <end position="86"/>
    </location>
</feature>
<feature type="transmembrane region" description="Helical" evidence="8">
    <location>
        <begin position="34"/>
        <end position="52"/>
    </location>
</feature>